<reference evidence="2 3" key="1">
    <citation type="submission" date="2024-04" db="EMBL/GenBank/DDBJ databases">
        <title>Genome assembly C_amara_ONT_v2.</title>
        <authorList>
            <person name="Yant L."/>
            <person name="Moore C."/>
            <person name="Slenker M."/>
        </authorList>
    </citation>
    <scope>NUCLEOTIDE SEQUENCE [LARGE SCALE GENOMIC DNA]</scope>
    <source>
        <tissue evidence="2">Leaf</tissue>
    </source>
</reference>
<dbReference type="EMBL" id="JBANAX010000332">
    <property type="protein sequence ID" value="KAL1213824.1"/>
    <property type="molecule type" value="Genomic_DNA"/>
</dbReference>
<protein>
    <recommendedName>
        <fullName evidence="1">J domain-containing protein</fullName>
    </recommendedName>
</protein>
<organism evidence="2 3">
    <name type="scientific">Cardamine amara subsp. amara</name>
    <dbReference type="NCBI Taxonomy" id="228776"/>
    <lineage>
        <taxon>Eukaryota</taxon>
        <taxon>Viridiplantae</taxon>
        <taxon>Streptophyta</taxon>
        <taxon>Embryophyta</taxon>
        <taxon>Tracheophyta</taxon>
        <taxon>Spermatophyta</taxon>
        <taxon>Magnoliopsida</taxon>
        <taxon>eudicotyledons</taxon>
        <taxon>Gunneridae</taxon>
        <taxon>Pentapetalae</taxon>
        <taxon>rosids</taxon>
        <taxon>malvids</taxon>
        <taxon>Brassicales</taxon>
        <taxon>Brassicaceae</taxon>
        <taxon>Cardamineae</taxon>
        <taxon>Cardamine</taxon>
    </lineage>
</organism>
<evidence type="ECO:0000313" key="3">
    <source>
        <dbReference type="Proteomes" id="UP001558713"/>
    </source>
</evidence>
<dbReference type="AlphaFoldDB" id="A0ABD1BAB8"/>
<dbReference type="InterPro" id="IPR001623">
    <property type="entry name" value="DnaJ_domain"/>
</dbReference>
<evidence type="ECO:0000259" key="1">
    <source>
        <dbReference type="PROSITE" id="PS50076"/>
    </source>
</evidence>
<dbReference type="CDD" id="cd06257">
    <property type="entry name" value="DnaJ"/>
    <property type="match status" value="1"/>
</dbReference>
<dbReference type="Pfam" id="PF00226">
    <property type="entry name" value="DnaJ"/>
    <property type="match status" value="1"/>
</dbReference>
<name>A0ABD1BAB8_CARAN</name>
<dbReference type="PANTHER" id="PTHR44137:SF51">
    <property type="entry name" value="MOLECULAR CHAPERONE HSP40_DNAJ FAMILY PROTEIN"/>
    <property type="match status" value="1"/>
</dbReference>
<gene>
    <name evidence="2" type="ORF">V5N11_010001</name>
</gene>
<dbReference type="PANTHER" id="PTHR44137">
    <property type="entry name" value="BNAC03G44070D PROTEIN"/>
    <property type="match status" value="1"/>
</dbReference>
<dbReference type="Gene3D" id="1.10.287.110">
    <property type="entry name" value="DnaJ domain"/>
    <property type="match status" value="1"/>
</dbReference>
<sequence length="272" mass="31437">MDGAKLFREEAIRVKAIAVEKYKAGDLVGAKEFALKAQHYNPTLCGLLRLNAVLDVRMGFARKINGEVDWYAVLSVDPTADIETIKEHYRRLSLDIILDDDNSIGSIEEANQMLDESLKFLCNAKAKQHYDKSREVQLRDVADGGTFWTVCDYCRYLYEYQHFCKDKMIRCFQCYKTFRATECPAPSRVHAVPWSYEAVQRLNRLRGRPVPSLVVKKNLFHVTELRRISTDAGIRRGKIMLPQDMLRRALPGNSKSIITEEEMRGDEKRRRV</sequence>
<dbReference type="PROSITE" id="PS50076">
    <property type="entry name" value="DNAJ_2"/>
    <property type="match status" value="1"/>
</dbReference>
<proteinExistence type="predicted"/>
<dbReference type="Proteomes" id="UP001558713">
    <property type="component" value="Unassembled WGS sequence"/>
</dbReference>
<comment type="caution">
    <text evidence="2">The sequence shown here is derived from an EMBL/GenBank/DDBJ whole genome shotgun (WGS) entry which is preliminary data.</text>
</comment>
<dbReference type="InterPro" id="IPR036869">
    <property type="entry name" value="J_dom_sf"/>
</dbReference>
<accession>A0ABD1BAB8</accession>
<keyword evidence="3" id="KW-1185">Reference proteome</keyword>
<dbReference type="SUPFAM" id="SSF46565">
    <property type="entry name" value="Chaperone J-domain"/>
    <property type="match status" value="1"/>
</dbReference>
<feature type="domain" description="J" evidence="1">
    <location>
        <begin position="69"/>
        <end position="134"/>
    </location>
</feature>
<evidence type="ECO:0000313" key="2">
    <source>
        <dbReference type="EMBL" id="KAL1213824.1"/>
    </source>
</evidence>